<reference evidence="5 6" key="1">
    <citation type="submission" date="2020-02" db="EMBL/GenBank/DDBJ databases">
        <authorList>
            <person name="Ma Q."/>
            <person name="Huang Y."/>
            <person name="Song X."/>
            <person name="Pei D."/>
        </authorList>
    </citation>
    <scope>NUCLEOTIDE SEQUENCE [LARGE SCALE GENOMIC DNA]</scope>
    <source>
        <strain evidence="5">Sxm20200214</strain>
        <tissue evidence="5">Leaf</tissue>
    </source>
</reference>
<dbReference type="GO" id="GO:0000160">
    <property type="term" value="P:phosphorelay signal transduction system"/>
    <property type="evidence" value="ECO:0007669"/>
    <property type="project" value="UniProtKB-KW"/>
</dbReference>
<dbReference type="PANTHER" id="PTHR43874:SF50">
    <property type="entry name" value="TWO-COMPONENT RESPONSE REGULATOR ARR3-RELATED"/>
    <property type="match status" value="1"/>
</dbReference>
<dbReference type="PANTHER" id="PTHR43874">
    <property type="entry name" value="TWO-COMPONENT RESPONSE REGULATOR"/>
    <property type="match status" value="1"/>
</dbReference>
<comment type="caution">
    <text evidence="5">The sequence shown here is derived from an EMBL/GenBank/DDBJ whole genome shotgun (WGS) entry which is preliminary data.</text>
</comment>
<dbReference type="SUPFAM" id="SSF52172">
    <property type="entry name" value="CheY-like"/>
    <property type="match status" value="1"/>
</dbReference>
<evidence type="ECO:0000256" key="3">
    <source>
        <dbReference type="ARBA" id="ARBA00023163"/>
    </source>
</evidence>
<keyword evidence="6" id="KW-1185">Reference proteome</keyword>
<evidence type="ECO:0008006" key="7">
    <source>
        <dbReference type="Google" id="ProtNLM"/>
    </source>
</evidence>
<name>A0A8X7SAJ0_BRACI</name>
<dbReference type="GO" id="GO:0009736">
    <property type="term" value="P:cytokinin-activated signaling pathway"/>
    <property type="evidence" value="ECO:0007669"/>
    <property type="project" value="InterPro"/>
</dbReference>
<evidence type="ECO:0000313" key="5">
    <source>
        <dbReference type="EMBL" id="KAG2302538.1"/>
    </source>
</evidence>
<dbReference type="InterPro" id="IPR045279">
    <property type="entry name" value="ARR-like"/>
</dbReference>
<dbReference type="InterPro" id="IPR011006">
    <property type="entry name" value="CheY-like_superfamily"/>
</dbReference>
<proteinExistence type="predicted"/>
<keyword evidence="2" id="KW-0805">Transcription regulation</keyword>
<dbReference type="Proteomes" id="UP000886595">
    <property type="component" value="Unassembled WGS sequence"/>
</dbReference>
<gene>
    <name evidence="5" type="ORF">Bca52824_031189</name>
</gene>
<accession>A0A8X7SAJ0</accession>
<keyword evidence="3" id="KW-0804">Transcription</keyword>
<evidence type="ECO:0000313" key="6">
    <source>
        <dbReference type="Proteomes" id="UP000886595"/>
    </source>
</evidence>
<evidence type="ECO:0000256" key="2">
    <source>
        <dbReference type="ARBA" id="ARBA00023015"/>
    </source>
</evidence>
<dbReference type="AlphaFoldDB" id="A0A8X7SAJ0"/>
<dbReference type="OrthoDB" id="60033at2759"/>
<feature type="region of interest" description="Disordered" evidence="4">
    <location>
        <begin position="123"/>
        <end position="171"/>
    </location>
</feature>
<dbReference type="EMBL" id="JAAMPC010000007">
    <property type="protein sequence ID" value="KAG2302538.1"/>
    <property type="molecule type" value="Genomic_DNA"/>
</dbReference>
<sequence>MPLDGGVSCLRRSKMIGIGIGELESPPLDSDQVHVLAVDDSLVDRIVIERLLRITSCKVTAVDSGWRALEFLGCLEEGAEDFLLKPVKLADVKRLRTYLTRDVKVSDGNKPKLPEDLSRFSSLAMVTPSPPPPPSITSVESSLVPSSPLPPAIVKDSLTSSPVEMRSPGLD</sequence>
<organism evidence="5 6">
    <name type="scientific">Brassica carinata</name>
    <name type="common">Ethiopian mustard</name>
    <name type="synonym">Abyssinian cabbage</name>
    <dbReference type="NCBI Taxonomy" id="52824"/>
    <lineage>
        <taxon>Eukaryota</taxon>
        <taxon>Viridiplantae</taxon>
        <taxon>Streptophyta</taxon>
        <taxon>Embryophyta</taxon>
        <taxon>Tracheophyta</taxon>
        <taxon>Spermatophyta</taxon>
        <taxon>Magnoliopsida</taxon>
        <taxon>eudicotyledons</taxon>
        <taxon>Gunneridae</taxon>
        <taxon>Pentapetalae</taxon>
        <taxon>rosids</taxon>
        <taxon>malvids</taxon>
        <taxon>Brassicales</taxon>
        <taxon>Brassicaceae</taxon>
        <taxon>Brassiceae</taxon>
        <taxon>Brassica</taxon>
    </lineage>
</organism>
<evidence type="ECO:0000256" key="1">
    <source>
        <dbReference type="ARBA" id="ARBA00023012"/>
    </source>
</evidence>
<keyword evidence="1" id="KW-0902">Two-component regulatory system</keyword>
<evidence type="ECO:0000256" key="4">
    <source>
        <dbReference type="SAM" id="MobiDB-lite"/>
    </source>
</evidence>
<dbReference type="Gene3D" id="3.40.50.2300">
    <property type="match status" value="1"/>
</dbReference>
<protein>
    <recommendedName>
        <fullName evidence="7">Response regulatory domain-containing protein</fullName>
    </recommendedName>
</protein>